<dbReference type="RefSeq" id="YP_008475099.1">
    <property type="nucleotide sequence ID" value="NC_022166.1"/>
</dbReference>
<keyword evidence="1" id="KW-0687">Ribonucleoprotein</keyword>
<proteinExistence type="predicted"/>
<dbReference type="AlphaFoldDB" id="S5U4W6"/>
<keyword evidence="1" id="KW-0689">Ribosomal protein</keyword>
<protein>
    <submittedName>
        <fullName evidence="1">Ribosomal protein S3</fullName>
    </submittedName>
</protein>
<organism evidence="1">
    <name type="scientific">Wickerhamomyces pijperi</name>
    <name type="common">Yeast</name>
    <name type="synonym">Pichia pijperi</name>
    <dbReference type="NCBI Taxonomy" id="599730"/>
    <lineage>
        <taxon>Eukaryota</taxon>
        <taxon>Fungi</taxon>
        <taxon>Dikarya</taxon>
        <taxon>Ascomycota</taxon>
        <taxon>Saccharomycotina</taxon>
        <taxon>Saccharomycetes</taxon>
        <taxon>Phaffomycetales</taxon>
        <taxon>Wickerhamomycetaceae</taxon>
        <taxon>Wickerhamomyces</taxon>
    </lineage>
</organism>
<geneLocation type="mitochondrion" evidence="1"/>
<name>S5U4W6_WICPI</name>
<dbReference type="GO" id="GO:0005840">
    <property type="term" value="C:ribosome"/>
    <property type="evidence" value="ECO:0007669"/>
    <property type="project" value="UniProtKB-KW"/>
</dbReference>
<dbReference type="GeneID" id="16694893"/>
<keyword evidence="1" id="KW-0496">Mitochondrion</keyword>
<reference evidence="1" key="1">
    <citation type="submission" date="2013-04" db="EMBL/GenBank/DDBJ databases">
        <authorList>
            <person name="Pfeiffer I."/>
            <person name="Brejova B."/>
            <person name="Nosek J."/>
        </authorList>
    </citation>
    <scope>NUCLEOTIDE SEQUENCE</scope>
    <source>
        <strain evidence="1">CBS 2887</strain>
    </source>
</reference>
<evidence type="ECO:0000313" key="1">
    <source>
        <dbReference type="EMBL" id="AGS44408.1"/>
    </source>
</evidence>
<dbReference type="EMBL" id="KC993192">
    <property type="protein sequence ID" value="AGS44408.1"/>
    <property type="molecule type" value="Genomic_DNA"/>
</dbReference>
<sequence length="388" mass="45020">MKNNQKFTYLYKLSNNYVNNKTNKNLILLKHYLQEYNNKGTKLQSSNKMNNWLNQLYKFNKTSVVNTLLLDKLVSNLLIKLFTIKYINNKLNTVSKGALREIYINKPQFKHTVNTVYIYFNYNDTLLNINNKENYKENYNLYYTSLSNSINNILGSYNFNKFNLNNISNYLSTLYNKEVVIVPNKLKYNYNDSVILNKTIVNNIDKFKGGLAGNYSKLLRNNVPVNNSLLIKNNYISNIIDNYNIKYNNILNFNNINLLNKNNSNIGITDIYNTLSMDKITSDLLINKYIIGLSVLYKGKNLNKAGISRSIKDKLLFGSLSNKLYKKYNGLLTFNNNGLNNQMLNIDINLNKKYSLNYIPNHHSISQDFKVNKVKTGVFGISVKLNTI</sequence>
<gene>
    <name evidence="1" type="primary">rps3</name>
</gene>
<accession>S5U4W6</accession>